<reference evidence="1" key="2">
    <citation type="journal article" date="2015" name="Fish Shellfish Immunol.">
        <title>Early steps in the European eel (Anguilla anguilla)-Vibrio vulnificus interaction in the gills: Role of the RtxA13 toxin.</title>
        <authorList>
            <person name="Callol A."/>
            <person name="Pajuelo D."/>
            <person name="Ebbesson L."/>
            <person name="Teles M."/>
            <person name="MacKenzie S."/>
            <person name="Amaro C."/>
        </authorList>
    </citation>
    <scope>NUCLEOTIDE SEQUENCE</scope>
</reference>
<organism evidence="1">
    <name type="scientific">Anguilla anguilla</name>
    <name type="common">European freshwater eel</name>
    <name type="synonym">Muraena anguilla</name>
    <dbReference type="NCBI Taxonomy" id="7936"/>
    <lineage>
        <taxon>Eukaryota</taxon>
        <taxon>Metazoa</taxon>
        <taxon>Chordata</taxon>
        <taxon>Craniata</taxon>
        <taxon>Vertebrata</taxon>
        <taxon>Euteleostomi</taxon>
        <taxon>Actinopterygii</taxon>
        <taxon>Neopterygii</taxon>
        <taxon>Teleostei</taxon>
        <taxon>Anguilliformes</taxon>
        <taxon>Anguillidae</taxon>
        <taxon>Anguilla</taxon>
    </lineage>
</organism>
<evidence type="ECO:0000313" key="1">
    <source>
        <dbReference type="EMBL" id="JAH89209.1"/>
    </source>
</evidence>
<name>A0A0E9WFM3_ANGAN</name>
<dbReference type="AlphaFoldDB" id="A0A0E9WFM3"/>
<protein>
    <submittedName>
        <fullName evidence="1">Uncharacterized protein</fullName>
    </submittedName>
</protein>
<accession>A0A0E9WFM3</accession>
<sequence>MRFLKLCPLPVMQHGWSELGIDVGIKPVDS</sequence>
<reference evidence="1" key="1">
    <citation type="submission" date="2014-11" db="EMBL/GenBank/DDBJ databases">
        <authorList>
            <person name="Amaro Gonzalez C."/>
        </authorList>
    </citation>
    <scope>NUCLEOTIDE SEQUENCE</scope>
</reference>
<dbReference type="EMBL" id="GBXM01019368">
    <property type="protein sequence ID" value="JAH89209.1"/>
    <property type="molecule type" value="Transcribed_RNA"/>
</dbReference>
<proteinExistence type="predicted"/>